<dbReference type="InterPro" id="IPR036865">
    <property type="entry name" value="CRAL-TRIO_dom_sf"/>
</dbReference>
<dbReference type="SMART" id="SM00516">
    <property type="entry name" value="SEC14"/>
    <property type="match status" value="1"/>
</dbReference>
<dbReference type="Pfam" id="PF00650">
    <property type="entry name" value="CRAL_TRIO"/>
    <property type="match status" value="1"/>
</dbReference>
<accession>D4QDB4</accession>
<dbReference type="EMBL" id="AB523879">
    <property type="protein sequence ID" value="BAI94568.1"/>
    <property type="molecule type" value="mRNA"/>
</dbReference>
<dbReference type="InterPro" id="IPR036273">
    <property type="entry name" value="CRAL/TRIO_N_dom_sf"/>
</dbReference>
<dbReference type="Gene3D" id="1.20.5.1200">
    <property type="entry name" value="Alpha-tocopherol transfer"/>
    <property type="match status" value="1"/>
</dbReference>
<feature type="domain" description="CRAL-TRIO" evidence="1">
    <location>
        <begin position="130"/>
        <end position="249"/>
    </location>
</feature>
<gene>
    <name evidence="2" type="primary">DiaCRALDCP</name>
</gene>
<dbReference type="SUPFAM" id="SSF52087">
    <property type="entry name" value="CRAL/TRIO domain"/>
    <property type="match status" value="1"/>
</dbReference>
<organism evidence="2">
    <name type="scientific">Diacamma sp. Okinawa-2006a</name>
    <dbReference type="NCBI Taxonomy" id="655490"/>
    <lineage>
        <taxon>Eukaryota</taxon>
        <taxon>Metazoa</taxon>
        <taxon>Ecdysozoa</taxon>
        <taxon>Arthropoda</taxon>
        <taxon>Hexapoda</taxon>
        <taxon>Insecta</taxon>
        <taxon>Pterygota</taxon>
        <taxon>Neoptera</taxon>
        <taxon>Endopterygota</taxon>
        <taxon>Hymenoptera</taxon>
        <taxon>Apocrita</taxon>
        <taxon>Aculeata</taxon>
        <taxon>Formicoidea</taxon>
        <taxon>Formicidae</taxon>
        <taxon>Ponerinae</taxon>
        <taxon>Ponerini</taxon>
        <taxon>Diacamma</taxon>
    </lineage>
</organism>
<name>D4QDB4_9HYME</name>
<dbReference type="AlphaFoldDB" id="D4QDB4"/>
<dbReference type="Gene3D" id="3.40.525.10">
    <property type="entry name" value="CRAL-TRIO lipid binding domain"/>
    <property type="match status" value="1"/>
</dbReference>
<evidence type="ECO:0000313" key="2">
    <source>
        <dbReference type="EMBL" id="BAI94568.1"/>
    </source>
</evidence>
<dbReference type="PANTHER" id="PTHR10174:SF222">
    <property type="entry name" value="GH10083P-RELATED"/>
    <property type="match status" value="1"/>
</dbReference>
<dbReference type="InterPro" id="IPR001251">
    <property type="entry name" value="CRAL-TRIO_dom"/>
</dbReference>
<dbReference type="PROSITE" id="PS50191">
    <property type="entry name" value="CRAL_TRIO"/>
    <property type="match status" value="1"/>
</dbReference>
<dbReference type="SUPFAM" id="SSF46938">
    <property type="entry name" value="CRAL/TRIO N-terminal domain"/>
    <property type="match status" value="1"/>
</dbReference>
<protein>
    <submittedName>
        <fullName evidence="2">CRAL-TRIO domain containing protein</fullName>
    </submittedName>
</protein>
<dbReference type="PANTHER" id="PTHR10174">
    <property type="entry name" value="ALPHA-TOCOPHEROL TRANSFER PROTEIN-RELATED"/>
    <property type="match status" value="1"/>
</dbReference>
<sequence>MIKLENMTIKETTEMVGGTEQLLQEMLEKFRGWLQQQNHLPQEIPDNRLRSLLLNSKFNLETAKKRLDLLYTLHTLCSDFFGNYDPLSEEITQVHKCMQWVHLPKLTPTKCRVIITRLINTDSSLLHPVDVFKYYLMLLDLRIDEDLVNSEIFIWDAADVTINHLVKYTPTVLKKYDLCLEAYGLRFKKNIHYNAPTYIDHILSLIKIFMKAKIYNRIQVFQRGIEELNEIVPKSILPVDYGGEELSMESLTDMWRAKLMERRNWLLEQEKLKTNESLRSDHVIDENKLFGVSGTFRKLDID</sequence>
<proteinExistence type="evidence at transcript level"/>
<dbReference type="GO" id="GO:0016020">
    <property type="term" value="C:membrane"/>
    <property type="evidence" value="ECO:0007669"/>
    <property type="project" value="TreeGrafter"/>
</dbReference>
<evidence type="ECO:0000259" key="1">
    <source>
        <dbReference type="PROSITE" id="PS50191"/>
    </source>
</evidence>
<reference evidence="2" key="1">
    <citation type="submission" date="2009-09" db="EMBL/GenBank/DDBJ databases">
        <title>Identification of a reproductive-specific cellular retinaldehyde binding protein in a queenless ponerine ant Diacamma sp.</title>
        <authorList>
            <person name="Okada Y."/>
            <person name="Miyazaki S."/>
            <person name="Koshikawa S."/>
            <person name="Cornette R."/>
            <person name="Tsuji K."/>
            <person name="Miura T."/>
        </authorList>
    </citation>
    <scope>NUCLEOTIDE SEQUENCE</scope>
    <source>
        <strain evidence="2">Okinawa-2006a</strain>
    </source>
</reference>
<dbReference type="CDD" id="cd00170">
    <property type="entry name" value="SEC14"/>
    <property type="match status" value="1"/>
</dbReference>
<dbReference type="GO" id="GO:1902936">
    <property type="term" value="F:phosphatidylinositol bisphosphate binding"/>
    <property type="evidence" value="ECO:0007669"/>
    <property type="project" value="TreeGrafter"/>
</dbReference>